<evidence type="ECO:0000256" key="7">
    <source>
        <dbReference type="ARBA" id="ARBA00023125"/>
    </source>
</evidence>
<dbReference type="Gene3D" id="1.25.10.10">
    <property type="entry name" value="Leucine-rich Repeat Variant"/>
    <property type="match status" value="1"/>
</dbReference>
<dbReference type="Pfam" id="PF12054">
    <property type="entry name" value="DUF3535"/>
    <property type="match status" value="1"/>
</dbReference>
<dbReference type="InterPro" id="IPR000330">
    <property type="entry name" value="SNF2_N"/>
</dbReference>
<protein>
    <recommendedName>
        <fullName evidence="14">TATA-binding protein-associated factor 172</fullName>
    </recommendedName>
</protein>
<dbReference type="SMART" id="SM00487">
    <property type="entry name" value="DEXDc"/>
    <property type="match status" value="1"/>
</dbReference>
<dbReference type="CDD" id="cd18793">
    <property type="entry name" value="SF2_C_SNF"/>
    <property type="match status" value="1"/>
</dbReference>
<dbReference type="InterPro" id="IPR049730">
    <property type="entry name" value="SNF2/RAD54-like_C"/>
</dbReference>
<dbReference type="CDD" id="cd17999">
    <property type="entry name" value="DEXHc_Mot1"/>
    <property type="match status" value="1"/>
</dbReference>
<dbReference type="SMART" id="SM00490">
    <property type="entry name" value="HELICc"/>
    <property type="match status" value="1"/>
</dbReference>
<dbReference type="InterPro" id="IPR016024">
    <property type="entry name" value="ARM-type_fold"/>
</dbReference>
<dbReference type="PANTHER" id="PTHR36498">
    <property type="entry name" value="TATA-BINDING PROTEIN-ASSOCIATED FACTOR 172"/>
    <property type="match status" value="1"/>
</dbReference>
<evidence type="ECO:0000313" key="13">
    <source>
        <dbReference type="Proteomes" id="UP001489004"/>
    </source>
</evidence>
<evidence type="ECO:0000256" key="3">
    <source>
        <dbReference type="ARBA" id="ARBA00022741"/>
    </source>
</evidence>
<evidence type="ECO:0000256" key="9">
    <source>
        <dbReference type="SAM" id="MobiDB-lite"/>
    </source>
</evidence>
<evidence type="ECO:0000259" key="10">
    <source>
        <dbReference type="PROSITE" id="PS51192"/>
    </source>
</evidence>
<dbReference type="EMBL" id="JALJOR010000002">
    <property type="protein sequence ID" value="KAK9823112.1"/>
    <property type="molecule type" value="Genomic_DNA"/>
</dbReference>
<keyword evidence="7" id="KW-0238">DNA-binding</keyword>
<reference evidence="12 13" key="1">
    <citation type="journal article" date="2024" name="Nat. Commun.">
        <title>Phylogenomics reveals the evolutionary origins of lichenization in chlorophyte algae.</title>
        <authorList>
            <person name="Puginier C."/>
            <person name="Libourel C."/>
            <person name="Otte J."/>
            <person name="Skaloud P."/>
            <person name="Haon M."/>
            <person name="Grisel S."/>
            <person name="Petersen M."/>
            <person name="Berrin J.G."/>
            <person name="Delaux P.M."/>
            <person name="Dal Grande F."/>
            <person name="Keller J."/>
        </authorList>
    </citation>
    <scope>NUCLEOTIDE SEQUENCE [LARGE SCALE GENOMIC DNA]</scope>
    <source>
        <strain evidence="12 13">SAG 2043</strain>
    </source>
</reference>
<dbReference type="Proteomes" id="UP001489004">
    <property type="component" value="Unassembled WGS sequence"/>
</dbReference>
<evidence type="ECO:0000256" key="1">
    <source>
        <dbReference type="ARBA" id="ARBA00004123"/>
    </source>
</evidence>
<dbReference type="InterPro" id="IPR044972">
    <property type="entry name" value="Mot1"/>
</dbReference>
<evidence type="ECO:0000256" key="6">
    <source>
        <dbReference type="ARBA" id="ARBA00022840"/>
    </source>
</evidence>
<feature type="compositionally biased region" description="Low complexity" evidence="9">
    <location>
        <begin position="196"/>
        <end position="212"/>
    </location>
</feature>
<dbReference type="InterPro" id="IPR044078">
    <property type="entry name" value="Mot1_ATP-bd"/>
</dbReference>
<dbReference type="InterPro" id="IPR022707">
    <property type="entry name" value="Mot1_central_dom"/>
</dbReference>
<dbReference type="GO" id="GO:0005524">
    <property type="term" value="F:ATP binding"/>
    <property type="evidence" value="ECO:0007669"/>
    <property type="project" value="UniProtKB-KW"/>
</dbReference>
<gene>
    <name evidence="12" type="ORF">WJX72_000353</name>
</gene>
<evidence type="ECO:0000256" key="8">
    <source>
        <dbReference type="ARBA" id="ARBA00023242"/>
    </source>
</evidence>
<evidence type="ECO:0000256" key="2">
    <source>
        <dbReference type="ARBA" id="ARBA00022737"/>
    </source>
</evidence>
<dbReference type="FunFam" id="3.40.50.300:FF:001793">
    <property type="entry name" value="TATA-binding protein-associated factor"/>
    <property type="match status" value="1"/>
</dbReference>
<feature type="compositionally biased region" description="Low complexity" evidence="9">
    <location>
        <begin position="766"/>
        <end position="781"/>
    </location>
</feature>
<keyword evidence="3" id="KW-0547">Nucleotide-binding</keyword>
<dbReference type="Pfam" id="PF00176">
    <property type="entry name" value="SNF2-rel_dom"/>
    <property type="match status" value="1"/>
</dbReference>
<sequence>MNSSSGGSRLEKLLALLEGGTSAAVRKAAGRQIANIAAAHPAQLPSLLRKVSTFTGSKTWDTRVAAGDFSVKEVLEKGTALLASAGQEFDEAEEAATAQERLVMQRRNLKKRLGLGGQMDALLDTADLVNDEDLLVETRRNSQHGASVSKSQQGASELLDQMAGLSARERNKLKRQMKRSGSARLESLPSAKRTKAGPGPEAAAVPTAEANNAKGDAEAWKGIVGGSWPFQALYDQLCLDVLHVQWEVRHGAAVAVREILRSHAGCAAVHSPVAPEPTGWAAPGGSGKMHLLPVTAQAAAAAAAANQACLEDCVVRLLCVLALDRFGDFVSDQVVAPVRETAAQALGATLRPLPASALTRLIPNLQQLVGSKHWEVRHGGLLGLKYLLAARPDLGHVLLPLGLPAAMVGFQDRDDDVRAVSAEALVPVAAALAASPEEAVAPVRSILWDILLDVEELSPSTGSVMQLLTHLHSHASPGHTTALLPALLPRLWPFFRHTLSSVRLAVALGQLAYKWQPDGQSPVSLQIMRALMTQSATWHQLGSLAVVYWAREGSAAEVPPAVKERLLRLLAAAAVTVGPNGAVEPYLELAPYYAKMRLETMAILQQGAAVGWDIAAFIGNPNTDAFVFSLTPETASVLARAVAAVPQLPVELAPSQQQLAASAANLAVLEGFWHGSVAACVAAAVVQAGSLPAKLNGVVQPLMGSLRKETDANMRAVVARALAELLAQCIQRKPSPNDRVVKNLCTMACGDVRETPQAATPDSPDALEQAVTTAPAAAPASEGEEDPAAAAARLARQGAEAALTAIATRLEVVIPALLRYAVPMLEGGESDDARRGGVALIAQLVMQLNTQLVAYSILLVVPLMGRMSDPLLAVRRMATAAFAAVVALLPLAQGLDAPSGLSEQQVEAWQHDRGFLAQLLDNSKVEDYVLPVKIAGELRRYQQEGISWLAFLRRCGLHGILADDMGLGKTLQATAIMAASAVERRGAGLPDLPSLIVCPPTLVGHWAHEIVKFVDVLRPLAYQGPPAVRAALRSQVAQHNVVVMSYDSLRSDIDWVEKQAWQYCVLDEGHIIRNPKSMITKACKRVVAQHRVLLSGTPIQNNVLELWSLFDFLMPGFLGSEESFNALYGKALRVAKVSKRGSKEAQAGLLAVEGLHKKIMPFVMRRTKDAVLKDLPPKIIQDVYCDASPLQQRLYEDFAESEASKQIAGALTEACGADSTAAKAPHVFQALQYLRKLCSHPLLVLNPAIPAHQAAVEATLGAAAGGPAGPADWGQALPSLRALQHAPKLLALKELLQECGIGMDSSPGSAAEEDALAEPQAGHRVLVFAQLKSFLDLVERDVLRPLGVTFLRLDGSVEATQRFSLVQRFNGDPTVEVMLLTTHVGGLGLNLTAADTVIFLEHDWNPMKDLQAMDRAHRLGQKCTVNVYRLLMRNTLEEKIMGLQRFKLDVAAAVVNQDNVSLATMDAGKLLDLFSLKEGEKGGQRGAGGQNGAAAAAGGASAAAGAPGGGGKAGQGGMKAVLENLEELWDESQYAEEFSLDGFMSKLK</sequence>
<accession>A0AAW1QPY6</accession>
<comment type="caution">
    <text evidence="12">The sequence shown here is derived from an EMBL/GenBank/DDBJ whole genome shotgun (WGS) entry which is preliminary data.</text>
</comment>
<proteinExistence type="predicted"/>
<evidence type="ECO:0008006" key="14">
    <source>
        <dbReference type="Google" id="ProtNLM"/>
    </source>
</evidence>
<dbReference type="PROSITE" id="PS51192">
    <property type="entry name" value="HELICASE_ATP_BIND_1"/>
    <property type="match status" value="1"/>
</dbReference>
<keyword evidence="4" id="KW-0378">Hydrolase</keyword>
<dbReference type="Gene3D" id="3.40.50.10810">
    <property type="entry name" value="Tandem AAA-ATPase domain"/>
    <property type="match status" value="1"/>
</dbReference>
<keyword evidence="13" id="KW-1185">Reference proteome</keyword>
<keyword evidence="2" id="KW-0677">Repeat</keyword>
<evidence type="ECO:0000259" key="11">
    <source>
        <dbReference type="PROSITE" id="PS51194"/>
    </source>
</evidence>
<keyword evidence="6" id="KW-0067">ATP-binding</keyword>
<dbReference type="InterPro" id="IPR014001">
    <property type="entry name" value="Helicase_ATP-bd"/>
</dbReference>
<keyword evidence="5" id="KW-0347">Helicase</keyword>
<dbReference type="InterPro" id="IPR001650">
    <property type="entry name" value="Helicase_C-like"/>
</dbReference>
<dbReference type="InterPro" id="IPR027417">
    <property type="entry name" value="P-loop_NTPase"/>
</dbReference>
<dbReference type="GO" id="GO:0004386">
    <property type="term" value="F:helicase activity"/>
    <property type="evidence" value="ECO:0007669"/>
    <property type="project" value="UniProtKB-KW"/>
</dbReference>
<dbReference type="PROSITE" id="PS51194">
    <property type="entry name" value="HELICASE_CTER"/>
    <property type="match status" value="1"/>
</dbReference>
<dbReference type="PANTHER" id="PTHR36498:SF1">
    <property type="entry name" value="TATA-BINDING PROTEIN-ASSOCIATED FACTOR 172"/>
    <property type="match status" value="1"/>
</dbReference>
<dbReference type="SUPFAM" id="SSF48371">
    <property type="entry name" value="ARM repeat"/>
    <property type="match status" value="1"/>
</dbReference>
<evidence type="ECO:0000256" key="4">
    <source>
        <dbReference type="ARBA" id="ARBA00022801"/>
    </source>
</evidence>
<dbReference type="InterPro" id="IPR011989">
    <property type="entry name" value="ARM-like"/>
</dbReference>
<dbReference type="GO" id="GO:0016887">
    <property type="term" value="F:ATP hydrolysis activity"/>
    <property type="evidence" value="ECO:0007669"/>
    <property type="project" value="InterPro"/>
</dbReference>
<dbReference type="GO" id="GO:0017025">
    <property type="term" value="F:TBP-class protein binding"/>
    <property type="evidence" value="ECO:0007669"/>
    <property type="project" value="InterPro"/>
</dbReference>
<evidence type="ECO:0000256" key="5">
    <source>
        <dbReference type="ARBA" id="ARBA00022806"/>
    </source>
</evidence>
<organism evidence="12 13">
    <name type="scientific">[Myrmecia] bisecta</name>
    <dbReference type="NCBI Taxonomy" id="41462"/>
    <lineage>
        <taxon>Eukaryota</taxon>
        <taxon>Viridiplantae</taxon>
        <taxon>Chlorophyta</taxon>
        <taxon>core chlorophytes</taxon>
        <taxon>Trebouxiophyceae</taxon>
        <taxon>Trebouxiales</taxon>
        <taxon>Trebouxiaceae</taxon>
        <taxon>Myrmecia</taxon>
    </lineage>
</organism>
<dbReference type="Pfam" id="PF00271">
    <property type="entry name" value="Helicase_C"/>
    <property type="match status" value="1"/>
</dbReference>
<feature type="region of interest" description="Disordered" evidence="9">
    <location>
        <begin position="754"/>
        <end position="788"/>
    </location>
</feature>
<dbReference type="GO" id="GO:0005634">
    <property type="term" value="C:nucleus"/>
    <property type="evidence" value="ECO:0007669"/>
    <property type="project" value="UniProtKB-SubCell"/>
</dbReference>
<dbReference type="InterPro" id="IPR038718">
    <property type="entry name" value="SNF2-like_sf"/>
</dbReference>
<feature type="domain" description="Helicase C-terminal" evidence="11">
    <location>
        <begin position="1311"/>
        <end position="1461"/>
    </location>
</feature>
<keyword evidence="8" id="KW-0539">Nucleus</keyword>
<dbReference type="Gene3D" id="3.40.50.300">
    <property type="entry name" value="P-loop containing nucleotide triphosphate hydrolases"/>
    <property type="match status" value="1"/>
</dbReference>
<dbReference type="SUPFAM" id="SSF52540">
    <property type="entry name" value="P-loop containing nucleoside triphosphate hydrolases"/>
    <property type="match status" value="2"/>
</dbReference>
<feature type="domain" description="Helicase ATP-binding" evidence="10">
    <location>
        <begin position="950"/>
        <end position="1116"/>
    </location>
</feature>
<dbReference type="Gene3D" id="1.20.120.850">
    <property type="entry name" value="SWI2/SNF2 ATPases, N-terminal domain"/>
    <property type="match status" value="1"/>
</dbReference>
<name>A0AAW1QPY6_9CHLO</name>
<evidence type="ECO:0000313" key="12">
    <source>
        <dbReference type="EMBL" id="KAK9823112.1"/>
    </source>
</evidence>
<comment type="subcellular location">
    <subcellularLocation>
        <location evidence="1">Nucleus</location>
    </subcellularLocation>
</comment>
<feature type="region of interest" description="Disordered" evidence="9">
    <location>
        <begin position="173"/>
        <end position="212"/>
    </location>
</feature>
<dbReference type="GO" id="GO:0003677">
    <property type="term" value="F:DNA binding"/>
    <property type="evidence" value="ECO:0007669"/>
    <property type="project" value="UniProtKB-KW"/>
</dbReference>